<proteinExistence type="inferred from homology"/>
<feature type="signal peptide" evidence="4">
    <location>
        <begin position="1"/>
        <end position="16"/>
    </location>
</feature>
<dbReference type="InterPro" id="IPR038606">
    <property type="entry name" value="To_sf"/>
</dbReference>
<dbReference type="PANTHER" id="PTHR11008:SF32">
    <property type="entry name" value="CIRCADIAN CLOCK-CONTROLLED PROTEIN DAYWAKE-RELATED"/>
    <property type="match status" value="1"/>
</dbReference>
<feature type="chain" id="PRO_5041411574" evidence="4">
    <location>
        <begin position="17"/>
        <end position="242"/>
    </location>
</feature>
<keyword evidence="2" id="KW-0090">Biological rhythms</keyword>
<dbReference type="Gene3D" id="3.15.10.30">
    <property type="entry name" value="Haemolymph juvenile hormone binding protein"/>
    <property type="match status" value="1"/>
</dbReference>
<keyword evidence="6" id="KW-1185">Reference proteome</keyword>
<dbReference type="Pfam" id="PF06585">
    <property type="entry name" value="JHBP"/>
    <property type="match status" value="1"/>
</dbReference>
<evidence type="ECO:0000256" key="1">
    <source>
        <dbReference type="ARBA" id="ARBA00022729"/>
    </source>
</evidence>
<dbReference type="Proteomes" id="UP001168821">
    <property type="component" value="Unassembled WGS sequence"/>
</dbReference>
<comment type="similarity">
    <text evidence="3">Belongs to the TO family.</text>
</comment>
<keyword evidence="1 4" id="KW-0732">Signal</keyword>
<organism evidence="5 6">
    <name type="scientific">Zophobas morio</name>
    <dbReference type="NCBI Taxonomy" id="2755281"/>
    <lineage>
        <taxon>Eukaryota</taxon>
        <taxon>Metazoa</taxon>
        <taxon>Ecdysozoa</taxon>
        <taxon>Arthropoda</taxon>
        <taxon>Hexapoda</taxon>
        <taxon>Insecta</taxon>
        <taxon>Pterygota</taxon>
        <taxon>Neoptera</taxon>
        <taxon>Endopterygota</taxon>
        <taxon>Coleoptera</taxon>
        <taxon>Polyphaga</taxon>
        <taxon>Cucujiformia</taxon>
        <taxon>Tenebrionidae</taxon>
        <taxon>Zophobas</taxon>
    </lineage>
</organism>
<protein>
    <submittedName>
        <fullName evidence="5">Uncharacterized protein</fullName>
    </submittedName>
</protein>
<dbReference type="PANTHER" id="PTHR11008">
    <property type="entry name" value="PROTEIN TAKEOUT-LIKE PROTEIN"/>
    <property type="match status" value="1"/>
</dbReference>
<dbReference type="EMBL" id="JALNTZ010000005">
    <property type="protein sequence ID" value="KAJ3651691.1"/>
    <property type="molecule type" value="Genomic_DNA"/>
</dbReference>
<dbReference type="AlphaFoldDB" id="A0AA38IA37"/>
<dbReference type="GO" id="GO:0007623">
    <property type="term" value="P:circadian rhythm"/>
    <property type="evidence" value="ECO:0007669"/>
    <property type="project" value="UniProtKB-ARBA"/>
</dbReference>
<gene>
    <name evidence="5" type="ORF">Zmor_017712</name>
</gene>
<accession>A0AA38IA37</accession>
<evidence type="ECO:0000256" key="4">
    <source>
        <dbReference type="SAM" id="SignalP"/>
    </source>
</evidence>
<sequence>MKPLIVLLAICYFADCVQLPPNFTKCNRKDPDWKECVLKAAIDGAPQLKQPFPELNIPNLEPFLIPELTIAGSGAVQVTQHFKNSRLYGITNVDIKKLDFDFDKKVIELEGTFPELRIPGEYKFDGRILLLPIVGEGTGETTLKNLHVKTTLNFEEIKKKRKTFINVVSGKLKMVPGFIHFRFDNLFNGDKRLGDNVNQVMNDNWEAIFKDIEESYSELIVQVLTNLVNRFFSKVSVEEAFE</sequence>
<dbReference type="GO" id="GO:0005615">
    <property type="term" value="C:extracellular space"/>
    <property type="evidence" value="ECO:0007669"/>
    <property type="project" value="TreeGrafter"/>
</dbReference>
<evidence type="ECO:0000256" key="2">
    <source>
        <dbReference type="ARBA" id="ARBA00023108"/>
    </source>
</evidence>
<evidence type="ECO:0000313" key="5">
    <source>
        <dbReference type="EMBL" id="KAJ3651691.1"/>
    </source>
</evidence>
<reference evidence="5" key="1">
    <citation type="journal article" date="2023" name="G3 (Bethesda)">
        <title>Whole genome assemblies of Zophobas morio and Tenebrio molitor.</title>
        <authorList>
            <person name="Kaur S."/>
            <person name="Stinson S.A."/>
            <person name="diCenzo G.C."/>
        </authorList>
    </citation>
    <scope>NUCLEOTIDE SEQUENCE</scope>
    <source>
        <strain evidence="5">QUZm001</strain>
    </source>
</reference>
<comment type="caution">
    <text evidence="5">The sequence shown here is derived from an EMBL/GenBank/DDBJ whole genome shotgun (WGS) entry which is preliminary data.</text>
</comment>
<dbReference type="InterPro" id="IPR010562">
    <property type="entry name" value="Haemolymph_juvenile_hormone-bd"/>
</dbReference>
<dbReference type="FunFam" id="3.15.10.30:FF:000001">
    <property type="entry name" value="Takeout-like protein 1"/>
    <property type="match status" value="1"/>
</dbReference>
<evidence type="ECO:0000313" key="6">
    <source>
        <dbReference type="Proteomes" id="UP001168821"/>
    </source>
</evidence>
<evidence type="ECO:0000256" key="3">
    <source>
        <dbReference type="ARBA" id="ARBA00060902"/>
    </source>
</evidence>
<dbReference type="SMART" id="SM00700">
    <property type="entry name" value="JHBP"/>
    <property type="match status" value="1"/>
</dbReference>
<name>A0AA38IA37_9CUCU</name>